<proteinExistence type="inferred from homology"/>
<name>A0A7X0RSX9_9BACL</name>
<dbReference type="Pfam" id="PF05504">
    <property type="entry name" value="Spore_GerAC"/>
    <property type="match status" value="1"/>
</dbReference>
<comment type="similarity">
    <text evidence="2">Belongs to the GerABKC lipoprotein family.</text>
</comment>
<protein>
    <submittedName>
        <fullName evidence="10">Ger(X)C family spore germination protein</fullName>
    </submittedName>
</protein>
<comment type="caution">
    <text evidence="10">The sequence shown here is derived from an EMBL/GenBank/DDBJ whole genome shotgun (WGS) entry which is preliminary data.</text>
</comment>
<dbReference type="PANTHER" id="PTHR35789">
    <property type="entry name" value="SPORE GERMINATION PROTEIN B3"/>
    <property type="match status" value="1"/>
</dbReference>
<dbReference type="Gene3D" id="3.30.300.210">
    <property type="entry name" value="Nutrient germinant receptor protein C, domain 3"/>
    <property type="match status" value="1"/>
</dbReference>
<dbReference type="EMBL" id="JACJVP010000032">
    <property type="protein sequence ID" value="MBB6672936.1"/>
    <property type="molecule type" value="Genomic_DNA"/>
</dbReference>
<evidence type="ECO:0000256" key="6">
    <source>
        <dbReference type="ARBA" id="ARBA00023139"/>
    </source>
</evidence>
<evidence type="ECO:0000259" key="9">
    <source>
        <dbReference type="Pfam" id="PF25198"/>
    </source>
</evidence>
<keyword evidence="11" id="KW-1185">Reference proteome</keyword>
<keyword evidence="3" id="KW-0309">Germination</keyword>
<dbReference type="PROSITE" id="PS51257">
    <property type="entry name" value="PROKAR_LIPOPROTEIN"/>
    <property type="match status" value="1"/>
</dbReference>
<keyword evidence="5" id="KW-0472">Membrane</keyword>
<evidence type="ECO:0000256" key="3">
    <source>
        <dbReference type="ARBA" id="ARBA00022544"/>
    </source>
</evidence>
<dbReference type="GO" id="GO:0009847">
    <property type="term" value="P:spore germination"/>
    <property type="evidence" value="ECO:0007669"/>
    <property type="project" value="InterPro"/>
</dbReference>
<keyword evidence="4" id="KW-0732">Signal</keyword>
<dbReference type="InterPro" id="IPR046953">
    <property type="entry name" value="Spore_GerAC-like_C"/>
</dbReference>
<comment type="subcellular location">
    <subcellularLocation>
        <location evidence="1">Membrane</location>
        <topology evidence="1">Lipid-anchor</topology>
    </subcellularLocation>
</comment>
<evidence type="ECO:0000256" key="1">
    <source>
        <dbReference type="ARBA" id="ARBA00004635"/>
    </source>
</evidence>
<evidence type="ECO:0000259" key="8">
    <source>
        <dbReference type="Pfam" id="PF05504"/>
    </source>
</evidence>
<dbReference type="Proteomes" id="UP000547209">
    <property type="component" value="Unassembled WGS sequence"/>
</dbReference>
<keyword evidence="6" id="KW-0564">Palmitate</keyword>
<sequence>MNPIRIVGIASAALATLSLTGCWDSSDIEKNRYVSAIAFDYADHRHTMFAQMLDFSYVAKQEKGKSESPPVTYVGKGVGATVNMAANHLYQTAQQKTLWSHITSIVVTEAALKEGVQGFEDAYDRFYDTRFSQWIYGTRDNIETLFTTPDLFNMSSISTILHEPISNYKQRSWIKPIRWLHFFADILEPGKTVVLPTLSVNQSQWKKNREAEPKLQVSGAFLISGKTVKGWLSNDQLIGLRWMNPGTERTPLPIMDGGRVIGVLSLGSPKVKMRETFVKGLPRYRIKLSVKGNIVEMNDAATEQEMKRLAKSLIRKEIRETFLHAVALKADIYQLDYSTYVHHYDRWKRIEKQGNVHLTKDSLESIDVDIKLMHSGMLRTYVLE</sequence>
<evidence type="ECO:0000313" key="11">
    <source>
        <dbReference type="Proteomes" id="UP000547209"/>
    </source>
</evidence>
<dbReference type="GO" id="GO:0016020">
    <property type="term" value="C:membrane"/>
    <property type="evidence" value="ECO:0007669"/>
    <property type="project" value="UniProtKB-SubCell"/>
</dbReference>
<dbReference type="InterPro" id="IPR008844">
    <property type="entry name" value="Spore_GerAC-like"/>
</dbReference>
<dbReference type="PANTHER" id="PTHR35789:SF1">
    <property type="entry name" value="SPORE GERMINATION PROTEIN B3"/>
    <property type="match status" value="1"/>
</dbReference>
<accession>A0A7X0RSX9</accession>
<dbReference type="RefSeq" id="WP_185670790.1">
    <property type="nucleotide sequence ID" value="NZ_JACJVP010000032.1"/>
</dbReference>
<dbReference type="NCBIfam" id="TIGR02887">
    <property type="entry name" value="spore_ger_x_C"/>
    <property type="match status" value="1"/>
</dbReference>
<keyword evidence="7" id="KW-0449">Lipoprotein</keyword>
<evidence type="ECO:0000313" key="10">
    <source>
        <dbReference type="EMBL" id="MBB6672936.1"/>
    </source>
</evidence>
<organism evidence="10 11">
    <name type="scientific">Cohnella nanjingensis</name>
    <dbReference type="NCBI Taxonomy" id="1387779"/>
    <lineage>
        <taxon>Bacteria</taxon>
        <taxon>Bacillati</taxon>
        <taxon>Bacillota</taxon>
        <taxon>Bacilli</taxon>
        <taxon>Bacillales</taxon>
        <taxon>Paenibacillaceae</taxon>
        <taxon>Cohnella</taxon>
    </lineage>
</organism>
<dbReference type="AlphaFoldDB" id="A0A7X0RSX9"/>
<feature type="domain" description="Spore germination GerAC-like C-terminal" evidence="8">
    <location>
        <begin position="218"/>
        <end position="376"/>
    </location>
</feature>
<evidence type="ECO:0000256" key="5">
    <source>
        <dbReference type="ARBA" id="ARBA00023136"/>
    </source>
</evidence>
<evidence type="ECO:0000256" key="4">
    <source>
        <dbReference type="ARBA" id="ARBA00022729"/>
    </source>
</evidence>
<feature type="domain" description="Spore germination protein N-terminal" evidence="9">
    <location>
        <begin position="24"/>
        <end position="199"/>
    </location>
</feature>
<evidence type="ECO:0000256" key="7">
    <source>
        <dbReference type="ARBA" id="ARBA00023288"/>
    </source>
</evidence>
<gene>
    <name evidence="10" type="ORF">H7C19_19845</name>
</gene>
<dbReference type="InterPro" id="IPR057336">
    <property type="entry name" value="GerAC_N"/>
</dbReference>
<reference evidence="10 11" key="1">
    <citation type="submission" date="2020-08" db="EMBL/GenBank/DDBJ databases">
        <title>Cohnella phylogeny.</title>
        <authorList>
            <person name="Dunlap C."/>
        </authorList>
    </citation>
    <scope>NUCLEOTIDE SEQUENCE [LARGE SCALE GENOMIC DNA]</scope>
    <source>
        <strain evidence="10 11">DSM 28246</strain>
    </source>
</reference>
<dbReference type="Pfam" id="PF25198">
    <property type="entry name" value="Spore_GerAC_N"/>
    <property type="match status" value="1"/>
</dbReference>
<evidence type="ECO:0000256" key="2">
    <source>
        <dbReference type="ARBA" id="ARBA00007886"/>
    </source>
</evidence>
<dbReference type="InterPro" id="IPR038501">
    <property type="entry name" value="Spore_GerAC_C_sf"/>
</dbReference>